<evidence type="ECO:0000259" key="2">
    <source>
        <dbReference type="Pfam" id="PF13478"/>
    </source>
</evidence>
<dbReference type="PANTHER" id="PTHR30388">
    <property type="entry name" value="ALDEHYDE OXIDOREDUCTASE MOLYBDENUM COFACTOR ASSEMBLY PROTEIN"/>
    <property type="match status" value="1"/>
</dbReference>
<evidence type="ECO:0000313" key="4">
    <source>
        <dbReference type="Proteomes" id="UP000004688"/>
    </source>
</evidence>
<feature type="domain" description="XdhC- CoxI" evidence="1">
    <location>
        <begin position="30"/>
        <end position="95"/>
    </location>
</feature>
<dbReference type="HOGENOM" id="CLU_041115_2_1_5"/>
<dbReference type="InterPro" id="IPR003777">
    <property type="entry name" value="XdhC_CoxI"/>
</dbReference>
<dbReference type="STRING" id="391616.OA238_c17680"/>
<dbReference type="Gene3D" id="3.40.50.720">
    <property type="entry name" value="NAD(P)-binding Rossmann-like Domain"/>
    <property type="match status" value="1"/>
</dbReference>
<dbReference type="EMBL" id="CP003742">
    <property type="protein sequence ID" value="AGI71882.1"/>
    <property type="molecule type" value="Genomic_DNA"/>
</dbReference>
<proteinExistence type="predicted"/>
<name>M9RI63_9RHOB</name>
<accession>M9RI63</accession>
<feature type="domain" description="XdhC Rossmann" evidence="2">
    <location>
        <begin position="165"/>
        <end position="307"/>
    </location>
</feature>
<dbReference type="Proteomes" id="UP000004688">
    <property type="component" value="Chromosome"/>
</dbReference>
<dbReference type="Pfam" id="PF02625">
    <property type="entry name" value="XdhC_CoxI"/>
    <property type="match status" value="1"/>
</dbReference>
<keyword evidence="4" id="KW-1185">Reference proteome</keyword>
<evidence type="ECO:0000259" key="1">
    <source>
        <dbReference type="Pfam" id="PF02625"/>
    </source>
</evidence>
<gene>
    <name evidence="3" type="ORF">OA238_c17680</name>
</gene>
<evidence type="ECO:0000313" key="3">
    <source>
        <dbReference type="EMBL" id="AGI71882.1"/>
    </source>
</evidence>
<protein>
    <submittedName>
        <fullName evidence="3">XdhC and CoxI-like protein</fullName>
    </submittedName>
</protein>
<dbReference type="eggNOG" id="COG1975">
    <property type="taxonomic scope" value="Bacteria"/>
</dbReference>
<sequence length="332" mass="35281">MCWMPRRLDNHITYQDHAVDVLAQVAAYIRTGQRFVLITSVDIKGGSARDVGSLAVVADTGEMTGYMSNGCIDQDILLQALDCLAVGTARLLRYGDGSPFHDLTLPCGGALSVWIDPAPDKAALVAAYEALLVRTPATLIFYPASQTGPAVPAAITIVYQPKVALTLAGRGAIFRATAKVANAIGFDVTGFSPDMDDLMAVTAYCKVPPTHVTSRNSITNLNLDQTSGFITLFHDHDWEPAFLVAALATTAGFVGALGSQRTHAARLAQLADIGVSDRNQQRIRGPIGLVPSLRNADLIAVSALAEVAQAFAYDQQVVVEAHQAYQTAQMSV</sequence>
<organism evidence="3 4">
    <name type="scientific">Octadecabacter arcticus 238</name>
    <dbReference type="NCBI Taxonomy" id="391616"/>
    <lineage>
        <taxon>Bacteria</taxon>
        <taxon>Pseudomonadati</taxon>
        <taxon>Pseudomonadota</taxon>
        <taxon>Alphaproteobacteria</taxon>
        <taxon>Rhodobacterales</taxon>
        <taxon>Roseobacteraceae</taxon>
        <taxon>Octadecabacter</taxon>
    </lineage>
</organism>
<dbReference type="AlphaFoldDB" id="M9RI63"/>
<dbReference type="InterPro" id="IPR052698">
    <property type="entry name" value="MoCofactor_Util/Proc"/>
</dbReference>
<dbReference type="PANTHER" id="PTHR30388:SF4">
    <property type="entry name" value="MOLYBDENUM COFACTOR INSERTION CHAPERONE PAOD"/>
    <property type="match status" value="1"/>
</dbReference>
<dbReference type="KEGG" id="oar:OA238_c17680"/>
<reference evidence="3 4" key="1">
    <citation type="journal article" date="2013" name="PLoS ONE">
        <title>Poles Apart: Arctic and Antarctic Octadecabacter strains Share High Genome Plasticity and a New Type of Xanthorhodopsin.</title>
        <authorList>
            <person name="Vollmers J."/>
            <person name="Voget S."/>
            <person name="Dietrich S."/>
            <person name="Gollnow K."/>
            <person name="Smits M."/>
            <person name="Meyer K."/>
            <person name="Brinkhoff T."/>
            <person name="Simon M."/>
            <person name="Daniel R."/>
        </authorList>
    </citation>
    <scope>NUCLEOTIDE SEQUENCE [LARGE SCALE GENOMIC DNA]</scope>
    <source>
        <strain evidence="3 4">238</strain>
    </source>
</reference>
<dbReference type="InterPro" id="IPR027051">
    <property type="entry name" value="XdhC_Rossmann_dom"/>
</dbReference>
<dbReference type="Pfam" id="PF13478">
    <property type="entry name" value="XdhC_C"/>
    <property type="match status" value="1"/>
</dbReference>